<reference evidence="5 6" key="1">
    <citation type="submission" date="2023-08" db="EMBL/GenBank/DDBJ databases">
        <title>A Necator americanus chromosomal reference genome.</title>
        <authorList>
            <person name="Ilik V."/>
            <person name="Petrzelkova K.J."/>
            <person name="Pardy F."/>
            <person name="Fuh T."/>
            <person name="Niatou-Singa F.S."/>
            <person name="Gouil Q."/>
            <person name="Baker L."/>
            <person name="Ritchie M.E."/>
            <person name="Jex A.R."/>
            <person name="Gazzola D."/>
            <person name="Li H."/>
            <person name="Toshio Fujiwara R."/>
            <person name="Zhan B."/>
            <person name="Aroian R.V."/>
            <person name="Pafco B."/>
            <person name="Schwarz E.M."/>
        </authorList>
    </citation>
    <scope>NUCLEOTIDE SEQUENCE [LARGE SCALE GENOMIC DNA]</scope>
    <source>
        <strain evidence="5 6">Aroian</strain>
        <tissue evidence="5">Whole animal</tissue>
    </source>
</reference>
<feature type="disulfide bond" evidence="1">
    <location>
        <begin position="517"/>
        <end position="526"/>
    </location>
</feature>
<dbReference type="EMBL" id="JAVFWL010000006">
    <property type="protein sequence ID" value="KAK6764618.1"/>
    <property type="molecule type" value="Genomic_DNA"/>
</dbReference>
<gene>
    <name evidence="5" type="primary">Necator_chrX.g24969</name>
    <name evidence="5" type="ORF">RB195_024804</name>
</gene>
<evidence type="ECO:0000256" key="1">
    <source>
        <dbReference type="PROSITE-ProRule" id="PRU00076"/>
    </source>
</evidence>
<feature type="transmembrane region" description="Helical" evidence="3">
    <location>
        <begin position="566"/>
        <end position="589"/>
    </location>
</feature>
<dbReference type="InterPro" id="IPR000742">
    <property type="entry name" value="EGF"/>
</dbReference>
<dbReference type="Pfam" id="PF07245">
    <property type="entry name" value="Phlebovirus_G2"/>
    <property type="match status" value="1"/>
</dbReference>
<feature type="domain" description="EGF-like" evidence="4">
    <location>
        <begin position="492"/>
        <end position="527"/>
    </location>
</feature>
<keyword evidence="3" id="KW-0472">Membrane</keyword>
<sequence>MAMLALSTICPVTATAHENNSIKCNEGRVEIVPPSSRFELCINAMCRIMSNVSKSYIFELEKSSLDENSTITLRSEWESSVVFSTMQYEPPDFCEKSALLMSKDLIGNPHCWPLGAIITLTLLVYLSINSIMLIIWLIKCTRNAKRKGTPNSTSEEETIPMRTFNPHPIYIPSALLICVALLALASKLNHANKTIGLIKIRSRPMKLSCSKVSLFFTRETKLKIYHTTRCSQMGSCTQSKKEVSNVMPIRTPFTEIFSDNKEIFALSKQGEITLAIESNLLIDGTEFIINQPSDPLTTSDSLYAVFKLNALRRLSYALGTYELNKLHSYMAEITQIGDTRTQIVSFLADTSTSCTQARKRIFVKRDVSDNIRKNDPKSKCRNGGIYAGGQCHCIHPHTGRTCEEFACVHGISVGRRYDPLSLIFSKPCICNEGWKGDLCEYHLTDRCGNRGEWKNNKCECIGSFFGDECQFTSRCDNGMIKHGRCICNKHFEGDYCERIICYHGYPNIKNVSLSCICPAKYKGLHCDQCSQAGPKIQPYPICTVNYIPSNARQSRKKTNQQIRYRFVIMIGAISFLVVIAASMCVFHLWHQRRKNPEEEAVRMQALSERSQMLADAALHADLSVQTTINRKERRRSLANPFRTRRSTSVDREQIRGIHGNQKEQCLDYTVDEEGAFSQEKTSLTLSRGNLWSHCNSYKELDAAFKANNLPLTIVRIRVKRVVGFSYRRIVKGGGCKVDHLFCKNLSQNGVESTSFHCYIV</sequence>
<dbReference type="Gene3D" id="2.10.25.10">
    <property type="entry name" value="Laminin"/>
    <property type="match status" value="1"/>
</dbReference>
<evidence type="ECO:0000313" key="6">
    <source>
        <dbReference type="Proteomes" id="UP001303046"/>
    </source>
</evidence>
<dbReference type="PROSITE" id="PS00022">
    <property type="entry name" value="EGF_1"/>
    <property type="match status" value="1"/>
</dbReference>
<feature type="region of interest" description="Disordered" evidence="2">
    <location>
        <begin position="631"/>
        <end position="651"/>
    </location>
</feature>
<dbReference type="PROSITE" id="PS50026">
    <property type="entry name" value="EGF_3"/>
    <property type="match status" value="1"/>
</dbReference>
<comment type="caution">
    <text evidence="5">The sequence shown here is derived from an EMBL/GenBank/DDBJ whole genome shotgun (WGS) entry which is preliminary data.</text>
</comment>
<evidence type="ECO:0000256" key="2">
    <source>
        <dbReference type="SAM" id="MobiDB-lite"/>
    </source>
</evidence>
<keyword evidence="3" id="KW-0812">Transmembrane</keyword>
<keyword evidence="3" id="KW-1133">Transmembrane helix</keyword>
<proteinExistence type="predicted"/>
<comment type="caution">
    <text evidence="1">Lacks conserved residue(s) required for the propagation of feature annotation.</text>
</comment>
<evidence type="ECO:0000256" key="3">
    <source>
        <dbReference type="SAM" id="Phobius"/>
    </source>
</evidence>
<organism evidence="5 6">
    <name type="scientific">Necator americanus</name>
    <name type="common">Human hookworm</name>
    <dbReference type="NCBI Taxonomy" id="51031"/>
    <lineage>
        <taxon>Eukaryota</taxon>
        <taxon>Metazoa</taxon>
        <taxon>Ecdysozoa</taxon>
        <taxon>Nematoda</taxon>
        <taxon>Chromadorea</taxon>
        <taxon>Rhabditida</taxon>
        <taxon>Rhabditina</taxon>
        <taxon>Rhabditomorpha</taxon>
        <taxon>Strongyloidea</taxon>
        <taxon>Ancylostomatidae</taxon>
        <taxon>Bunostominae</taxon>
        <taxon>Necator</taxon>
    </lineage>
</organism>
<evidence type="ECO:0000313" key="5">
    <source>
        <dbReference type="EMBL" id="KAK6764618.1"/>
    </source>
</evidence>
<keyword evidence="1" id="KW-0245">EGF-like domain</keyword>
<dbReference type="PANTHER" id="PTHR47324:SF1">
    <property type="entry name" value="EGF-LIKE DOMAIN-CONTAINING PROTEIN-RELATED"/>
    <property type="match status" value="1"/>
</dbReference>
<dbReference type="PANTHER" id="PTHR47324">
    <property type="entry name" value="PROTEIN IRG-7-RELATED"/>
    <property type="match status" value="1"/>
</dbReference>
<protein>
    <recommendedName>
        <fullName evidence="4">EGF-like domain-containing protein</fullName>
    </recommendedName>
</protein>
<dbReference type="InterPro" id="IPR053295">
    <property type="entry name" value="Innate_immunity_reg"/>
</dbReference>
<dbReference type="InterPro" id="IPR009878">
    <property type="entry name" value="Phlebovirus_G2_fusion"/>
</dbReference>
<keyword evidence="1" id="KW-1015">Disulfide bond</keyword>
<feature type="transmembrane region" description="Helical" evidence="3">
    <location>
        <begin position="169"/>
        <end position="188"/>
    </location>
</feature>
<dbReference type="Proteomes" id="UP001303046">
    <property type="component" value="Unassembled WGS sequence"/>
</dbReference>
<name>A0ABR1EPP7_NECAM</name>
<feature type="transmembrane region" description="Helical" evidence="3">
    <location>
        <begin position="112"/>
        <end position="138"/>
    </location>
</feature>
<evidence type="ECO:0000259" key="4">
    <source>
        <dbReference type="PROSITE" id="PS50026"/>
    </source>
</evidence>
<accession>A0ABR1EPP7</accession>
<keyword evidence="6" id="KW-1185">Reference proteome</keyword>